<evidence type="ECO:0000313" key="3">
    <source>
        <dbReference type="EMBL" id="SMF52580.1"/>
    </source>
</evidence>
<evidence type="ECO:0000259" key="2">
    <source>
        <dbReference type="Pfam" id="PF12708"/>
    </source>
</evidence>
<feature type="chain" id="PRO_5012214257" evidence="1">
    <location>
        <begin position="25"/>
        <end position="814"/>
    </location>
</feature>
<feature type="domain" description="Rhamnogalacturonase A/B/Epimerase-like pectate lyase" evidence="2">
    <location>
        <begin position="268"/>
        <end position="413"/>
    </location>
</feature>
<protein>
    <submittedName>
        <fullName evidence="3">Polygalacturonase</fullName>
    </submittedName>
</protein>
<name>A0A1X7FIH1_9HYPH</name>
<feature type="signal peptide" evidence="1">
    <location>
        <begin position="1"/>
        <end position="24"/>
    </location>
</feature>
<dbReference type="InterPro" id="IPR011050">
    <property type="entry name" value="Pectin_lyase_fold/virulence"/>
</dbReference>
<evidence type="ECO:0000256" key="1">
    <source>
        <dbReference type="SAM" id="SignalP"/>
    </source>
</evidence>
<evidence type="ECO:0000313" key="4">
    <source>
        <dbReference type="Proteomes" id="UP000192903"/>
    </source>
</evidence>
<reference evidence="4" key="1">
    <citation type="submission" date="2017-04" db="EMBL/GenBank/DDBJ databases">
        <authorList>
            <person name="Varghese N."/>
            <person name="Submissions S."/>
        </authorList>
    </citation>
    <scope>NUCLEOTIDE SEQUENCE [LARGE SCALE GENOMIC DNA]</scope>
    <source>
        <strain evidence="4">B4P</strain>
    </source>
</reference>
<dbReference type="SUPFAM" id="SSF51126">
    <property type="entry name" value="Pectin lyase-like"/>
    <property type="match status" value="1"/>
</dbReference>
<proteinExistence type="predicted"/>
<gene>
    <name evidence="3" type="ORF">SAMN02982989_3131</name>
</gene>
<organism evidence="3 4">
    <name type="scientific">Xaviernesmea oryzae</name>
    <dbReference type="NCBI Taxonomy" id="464029"/>
    <lineage>
        <taxon>Bacteria</taxon>
        <taxon>Pseudomonadati</taxon>
        <taxon>Pseudomonadota</taxon>
        <taxon>Alphaproteobacteria</taxon>
        <taxon>Hyphomicrobiales</taxon>
        <taxon>Rhizobiaceae</taxon>
        <taxon>Rhizobium/Agrobacterium group</taxon>
        <taxon>Xaviernesmea</taxon>
    </lineage>
</organism>
<dbReference type="EMBL" id="FXAF01000006">
    <property type="protein sequence ID" value="SMF52580.1"/>
    <property type="molecule type" value="Genomic_DNA"/>
</dbReference>
<dbReference type="RefSeq" id="WP_085423214.1">
    <property type="nucleotide sequence ID" value="NZ_FXAF01000006.1"/>
</dbReference>
<dbReference type="STRING" id="464029.SAMN02982989_3131"/>
<dbReference type="Pfam" id="PF12708">
    <property type="entry name" value="Pect-lyase_RHGA_epim"/>
    <property type="match status" value="1"/>
</dbReference>
<dbReference type="AlphaFoldDB" id="A0A1X7FIH1"/>
<sequence length="814" mass="88505">MKRRPAFVLLSLFSLTLIAFSHSASTDRLVTGAVSLTAGRADPRHFGLPVPVPEPELPPGVDAFEPPFFEARSSAPAIAEISATADRDEVVSMTGVKLDGETVFDVFSQAPTAPEGHVTSLAPLTKDAAAATLLLPPTLPPWSMYLVRPRRGASGGRAFAINRTEAWWVGPDKGTPGTVVSVYGRNLARSNKTAEAHIYIKPIDGSGRYLRPISVNPFRVSFEIPDLPSAAYEVWMHNGHGGRFGWSGPLRLDILSRSPWAGQEDKVISVKGFGAAGNGVADDTAAIEKALQAAAAAAPATVHFPAGTYLVTAPLKAPANVAWTGEGMDETEIRLGRNIDQSMVVSDDDNVQFRQITLNGNRGTGDKPLLRLSSARDTRLEAMRINAWGTAALDAQDASGLFIHASELIENGSFYGTSRQVFLSENRFRMTGYGESVVALWGGRDFSMIGNELTNADESRDDGHGIGRFFVAQAHFGSLRNLYWERNVSRNAAPHDCEKVDCNKGEQICFEIVGSMMKNDFVRASASSVTFRSLADWGKPVASGRDLVIIGGRGAGQHRHITSIDGSTVTLETPWNVIPDKTSRFALAAIASQAVIYDNTFEGRASFSEHDSDSTGVLLYGNVYDVVVDSNNISQMRHGMMTVALDSTYGLSPYFLQYSNNRVSRSNSGLYIGTTFADSGVAGIWGGLGNVYRKNSFDDITYIGVEYETWDHDGSDYNATVFDGNRFTNLRYGFVDAYKLMWTHDGVFKAAPQKRPRRFNTILYRNHFRRGSADIEGSKGFLTMHPGNTWLNIGSTWEGFASGNAGPDLRSGER</sequence>
<keyword evidence="1" id="KW-0732">Signal</keyword>
<dbReference type="InterPro" id="IPR012334">
    <property type="entry name" value="Pectin_lyas_fold"/>
</dbReference>
<dbReference type="Proteomes" id="UP000192903">
    <property type="component" value="Unassembled WGS sequence"/>
</dbReference>
<accession>A0A1X7FIH1</accession>
<dbReference type="OrthoDB" id="8428774at2"/>
<dbReference type="InterPro" id="IPR024535">
    <property type="entry name" value="RHGA/B-epi-like_pectate_lyase"/>
</dbReference>
<dbReference type="Gene3D" id="2.160.20.10">
    <property type="entry name" value="Single-stranded right-handed beta-helix, Pectin lyase-like"/>
    <property type="match status" value="1"/>
</dbReference>
<keyword evidence="4" id="KW-1185">Reference proteome</keyword>